<keyword evidence="3" id="KW-1185">Reference proteome</keyword>
<dbReference type="GO" id="GO:0016020">
    <property type="term" value="C:membrane"/>
    <property type="evidence" value="ECO:0007669"/>
    <property type="project" value="GOC"/>
</dbReference>
<name>A0A5C8PAC0_9HYPH</name>
<dbReference type="Proteomes" id="UP000321638">
    <property type="component" value="Unassembled WGS sequence"/>
</dbReference>
<dbReference type="OrthoDB" id="9813425at2"/>
<dbReference type="GO" id="GO:0016787">
    <property type="term" value="F:hydrolase activity"/>
    <property type="evidence" value="ECO:0007669"/>
    <property type="project" value="UniProtKB-KW"/>
</dbReference>
<dbReference type="Pfam" id="PF03372">
    <property type="entry name" value="Exo_endo_phos"/>
    <property type="match status" value="1"/>
</dbReference>
<dbReference type="EMBL" id="VDUZ01000058">
    <property type="protein sequence ID" value="TXL70495.1"/>
    <property type="molecule type" value="Genomic_DNA"/>
</dbReference>
<dbReference type="InterPro" id="IPR005135">
    <property type="entry name" value="Endo/exonuclease/phosphatase"/>
</dbReference>
<sequence>MVSMLFATYNIHFGLGSDHRYDVARIADAVAAADVICLQEVVQGWALNAFADQAAEIAARLNRYVWFHGAFDADSSAVEGDGRILNRRRTFGNAVLSRWPISEARGHLLPKTSLPTQFDLQRGMVEAVIAARSRPLRVYSLHLSHLTPRQRLPQIAAVLDLVHGAARRGGTWDHQVADLFGFSEKAPPVPTAAVVMGDFNFTHADPEYPAICGELHPFMGRVTQADGLVDAWAAAGNVEDRESFPGDGRIDHCFITADLAPQVRRAWIDDTTPASDHFPLFVELDV</sequence>
<dbReference type="PANTHER" id="PTHR14859:SF15">
    <property type="entry name" value="ENDONUCLEASE_EXONUCLEASE_PHOSPHATASE DOMAIN-CONTAINING PROTEIN"/>
    <property type="match status" value="1"/>
</dbReference>
<evidence type="ECO:0000259" key="1">
    <source>
        <dbReference type="Pfam" id="PF03372"/>
    </source>
</evidence>
<comment type="caution">
    <text evidence="2">The sequence shown here is derived from an EMBL/GenBank/DDBJ whole genome shotgun (WGS) entry which is preliminary data.</text>
</comment>
<accession>A0A5C8PAC0</accession>
<organism evidence="2 3">
    <name type="scientific">Vineibacter terrae</name>
    <dbReference type="NCBI Taxonomy" id="2586908"/>
    <lineage>
        <taxon>Bacteria</taxon>
        <taxon>Pseudomonadati</taxon>
        <taxon>Pseudomonadota</taxon>
        <taxon>Alphaproteobacteria</taxon>
        <taxon>Hyphomicrobiales</taxon>
        <taxon>Vineibacter</taxon>
    </lineage>
</organism>
<gene>
    <name evidence="2" type="ORF">FHP25_34290</name>
</gene>
<reference evidence="2 3" key="1">
    <citation type="submission" date="2019-06" db="EMBL/GenBank/DDBJ databases">
        <title>New taxonomy in bacterial strain CC-CFT640, isolated from vineyard.</title>
        <authorList>
            <person name="Lin S.-Y."/>
            <person name="Tsai C.-F."/>
            <person name="Young C.-C."/>
        </authorList>
    </citation>
    <scope>NUCLEOTIDE SEQUENCE [LARGE SCALE GENOMIC DNA]</scope>
    <source>
        <strain evidence="2 3">CC-CFT640</strain>
    </source>
</reference>
<dbReference type="AlphaFoldDB" id="A0A5C8PAC0"/>
<dbReference type="PANTHER" id="PTHR14859">
    <property type="entry name" value="CALCOFLUOR WHITE HYPERSENSITIVE PROTEIN PRECURSOR"/>
    <property type="match status" value="1"/>
</dbReference>
<dbReference type="Gene3D" id="3.60.10.10">
    <property type="entry name" value="Endonuclease/exonuclease/phosphatase"/>
    <property type="match status" value="1"/>
</dbReference>
<dbReference type="SUPFAM" id="SSF56219">
    <property type="entry name" value="DNase I-like"/>
    <property type="match status" value="1"/>
</dbReference>
<proteinExistence type="predicted"/>
<dbReference type="InterPro" id="IPR036691">
    <property type="entry name" value="Endo/exonu/phosph_ase_sf"/>
</dbReference>
<dbReference type="InterPro" id="IPR051916">
    <property type="entry name" value="GPI-anchor_lipid_remodeler"/>
</dbReference>
<protein>
    <submittedName>
        <fullName evidence="2">Hydrolase</fullName>
    </submittedName>
</protein>
<evidence type="ECO:0000313" key="2">
    <source>
        <dbReference type="EMBL" id="TXL70495.1"/>
    </source>
</evidence>
<feature type="domain" description="Endonuclease/exonuclease/phosphatase" evidence="1">
    <location>
        <begin position="7"/>
        <end position="277"/>
    </location>
</feature>
<evidence type="ECO:0000313" key="3">
    <source>
        <dbReference type="Proteomes" id="UP000321638"/>
    </source>
</evidence>
<dbReference type="GO" id="GO:0006506">
    <property type="term" value="P:GPI anchor biosynthetic process"/>
    <property type="evidence" value="ECO:0007669"/>
    <property type="project" value="TreeGrafter"/>
</dbReference>
<keyword evidence="2" id="KW-0378">Hydrolase</keyword>